<dbReference type="PANTHER" id="PTHR12128:SF66">
    <property type="entry name" value="4-HYDROXY-2-OXOGLUTARATE ALDOLASE, MITOCHONDRIAL"/>
    <property type="match status" value="1"/>
</dbReference>
<keyword evidence="17" id="KW-1185">Reference proteome</keyword>
<dbReference type="PANTHER" id="PTHR12128">
    <property type="entry name" value="DIHYDRODIPICOLINATE SYNTHASE"/>
    <property type="match status" value="1"/>
</dbReference>
<dbReference type="PATRIC" id="fig|281456.6.peg.2064"/>
<sequence>MTAMITPFDKDLAVNFGEVRKIARYLADNGSDGIVVAGTTGESPTLTKEEKLRLFEVVMEEVGDRVTVIAGTGSNVTADSVKLTKEAESIGVHGVMLVTPYYNKPPQDCLYNHFKTIAANTSLPVMLYNVPGRTGCNLLPDTAAKLAKIDNIVALKEASGSLDQVGEIRRKTPDNFMIYSGDDGLTLPLLAVGCCGVVSVAAHVVGKEMNEMIAAFQRGDVEKAKSIHLDLLPVFRAMFITTSPIPVKAAMNMLGFAAGELRPPLGPAGPAESEVIRKTLLQKGILK</sequence>
<dbReference type="PROSITE" id="PS00666">
    <property type="entry name" value="DHDPS_2"/>
    <property type="match status" value="1"/>
</dbReference>
<evidence type="ECO:0000256" key="12">
    <source>
        <dbReference type="HAMAP-Rule" id="MF_00418"/>
    </source>
</evidence>
<keyword evidence="9 12" id="KW-0456">Lyase</keyword>
<accession>A0A0L6W1H4</accession>
<comment type="pathway">
    <text evidence="2 12">Amino-acid biosynthesis; L-lysine biosynthesis via DAP pathway; (S)-tetrahydrodipicolinate from L-aspartate: step 3/4.</text>
</comment>
<keyword evidence="10 12" id="KW-0704">Schiff base</keyword>
<dbReference type="InterPro" id="IPR013785">
    <property type="entry name" value="Aldolase_TIM"/>
</dbReference>
<feature type="binding site" evidence="12 15">
    <location>
        <position position="198"/>
    </location>
    <ligand>
        <name>pyruvate</name>
        <dbReference type="ChEBI" id="CHEBI:15361"/>
    </ligand>
</feature>
<dbReference type="GO" id="GO:0009089">
    <property type="term" value="P:lysine biosynthetic process via diaminopimelate"/>
    <property type="evidence" value="ECO:0007669"/>
    <property type="project" value="UniProtKB-UniRule"/>
</dbReference>
<evidence type="ECO:0000256" key="8">
    <source>
        <dbReference type="ARBA" id="ARBA00023154"/>
    </source>
</evidence>
<dbReference type="EMBL" id="LGTE01000013">
    <property type="protein sequence ID" value="KNZ69331.1"/>
    <property type="molecule type" value="Genomic_DNA"/>
</dbReference>
<dbReference type="PIRSF" id="PIRSF001365">
    <property type="entry name" value="DHDPS"/>
    <property type="match status" value="1"/>
</dbReference>
<dbReference type="GO" id="GO:0005829">
    <property type="term" value="C:cytosol"/>
    <property type="evidence" value="ECO:0007669"/>
    <property type="project" value="TreeGrafter"/>
</dbReference>
<evidence type="ECO:0000256" key="6">
    <source>
        <dbReference type="ARBA" id="ARBA00022605"/>
    </source>
</evidence>
<evidence type="ECO:0000256" key="5">
    <source>
        <dbReference type="ARBA" id="ARBA00022490"/>
    </source>
</evidence>
<dbReference type="GO" id="GO:0019877">
    <property type="term" value="P:diaminopimelate biosynthetic process"/>
    <property type="evidence" value="ECO:0007669"/>
    <property type="project" value="UniProtKB-UniRule"/>
</dbReference>
<evidence type="ECO:0000256" key="9">
    <source>
        <dbReference type="ARBA" id="ARBA00023239"/>
    </source>
</evidence>
<dbReference type="SUPFAM" id="SSF51569">
    <property type="entry name" value="Aldolase"/>
    <property type="match status" value="1"/>
</dbReference>
<comment type="catalytic activity">
    <reaction evidence="11 12">
        <text>L-aspartate 4-semialdehyde + pyruvate = (2S,4S)-4-hydroxy-2,3,4,5-tetrahydrodipicolinate + H2O + H(+)</text>
        <dbReference type="Rhea" id="RHEA:34171"/>
        <dbReference type="ChEBI" id="CHEBI:15361"/>
        <dbReference type="ChEBI" id="CHEBI:15377"/>
        <dbReference type="ChEBI" id="CHEBI:15378"/>
        <dbReference type="ChEBI" id="CHEBI:67139"/>
        <dbReference type="ChEBI" id="CHEBI:537519"/>
        <dbReference type="EC" id="4.3.3.7"/>
    </reaction>
</comment>
<proteinExistence type="inferred from homology"/>
<comment type="subcellular location">
    <subcellularLocation>
        <location evidence="12">Cytoplasm</location>
    </subcellularLocation>
</comment>
<feature type="site" description="Part of a proton relay during catalysis" evidence="12">
    <location>
        <position position="39"/>
    </location>
</feature>
<evidence type="ECO:0000256" key="2">
    <source>
        <dbReference type="ARBA" id="ARBA00005120"/>
    </source>
</evidence>
<dbReference type="GO" id="GO:0008840">
    <property type="term" value="F:4-hydroxy-tetrahydrodipicolinate synthase activity"/>
    <property type="evidence" value="ECO:0007669"/>
    <property type="project" value="UniProtKB-UniRule"/>
</dbReference>
<evidence type="ECO:0000313" key="16">
    <source>
        <dbReference type="EMBL" id="KNZ69331.1"/>
    </source>
</evidence>
<keyword evidence="7 12" id="KW-0220">Diaminopimelate biosynthesis</keyword>
<evidence type="ECO:0000256" key="15">
    <source>
        <dbReference type="PIRSR" id="PIRSR001365-2"/>
    </source>
</evidence>
<evidence type="ECO:0000256" key="4">
    <source>
        <dbReference type="ARBA" id="ARBA00012086"/>
    </source>
</evidence>
<gene>
    <name evidence="12" type="primary">dapA</name>
    <name evidence="16" type="ORF">Tfer_1968</name>
</gene>
<evidence type="ECO:0000256" key="14">
    <source>
        <dbReference type="PIRSR" id="PIRSR001365-1"/>
    </source>
</evidence>
<evidence type="ECO:0000256" key="13">
    <source>
        <dbReference type="PIRNR" id="PIRNR001365"/>
    </source>
</evidence>
<feature type="active site" description="Proton donor/acceptor" evidence="12 14">
    <location>
        <position position="128"/>
    </location>
</feature>
<dbReference type="Gene3D" id="3.20.20.70">
    <property type="entry name" value="Aldolase class I"/>
    <property type="match status" value="1"/>
</dbReference>
<evidence type="ECO:0000256" key="1">
    <source>
        <dbReference type="ARBA" id="ARBA00003294"/>
    </source>
</evidence>
<organism evidence="16 17">
    <name type="scientific">Thermincola ferriacetica</name>
    <dbReference type="NCBI Taxonomy" id="281456"/>
    <lineage>
        <taxon>Bacteria</taxon>
        <taxon>Bacillati</taxon>
        <taxon>Bacillota</taxon>
        <taxon>Clostridia</taxon>
        <taxon>Eubacteriales</taxon>
        <taxon>Thermincolaceae</taxon>
        <taxon>Thermincola</taxon>
    </lineage>
</organism>
<keyword evidence="6 12" id="KW-0028">Amino-acid biosynthesis</keyword>
<dbReference type="InterPro" id="IPR020624">
    <property type="entry name" value="Schiff_base-form_aldolases_CS"/>
</dbReference>
<dbReference type="PRINTS" id="PR00146">
    <property type="entry name" value="DHPICSNTHASE"/>
</dbReference>
<dbReference type="InterPro" id="IPR002220">
    <property type="entry name" value="DapA-like"/>
</dbReference>
<protein>
    <recommendedName>
        <fullName evidence="4 12">4-hydroxy-tetrahydrodipicolinate synthase</fullName>
        <shortName evidence="12">HTPA synthase</shortName>
        <ecNumber evidence="4 12">4.3.3.7</ecNumber>
    </recommendedName>
</protein>
<dbReference type="InterPro" id="IPR005263">
    <property type="entry name" value="DapA"/>
</dbReference>
<feature type="binding site" evidence="12 15">
    <location>
        <position position="40"/>
    </location>
    <ligand>
        <name>pyruvate</name>
        <dbReference type="ChEBI" id="CHEBI:15361"/>
    </ligand>
</feature>
<evidence type="ECO:0000256" key="3">
    <source>
        <dbReference type="ARBA" id="ARBA00007592"/>
    </source>
</evidence>
<evidence type="ECO:0000256" key="10">
    <source>
        <dbReference type="ARBA" id="ARBA00023270"/>
    </source>
</evidence>
<comment type="subunit">
    <text evidence="12">Homotetramer; dimer of dimers.</text>
</comment>
<dbReference type="SMART" id="SM01130">
    <property type="entry name" value="DHDPS"/>
    <property type="match status" value="1"/>
</dbReference>
<comment type="similarity">
    <text evidence="3 12 13">Belongs to the DapA family.</text>
</comment>
<feature type="site" description="Part of a proton relay during catalysis" evidence="12">
    <location>
        <position position="102"/>
    </location>
</feature>
<evidence type="ECO:0000256" key="7">
    <source>
        <dbReference type="ARBA" id="ARBA00022915"/>
    </source>
</evidence>
<dbReference type="UniPathway" id="UPA00034">
    <property type="reaction ID" value="UER00017"/>
</dbReference>
<evidence type="ECO:0000256" key="11">
    <source>
        <dbReference type="ARBA" id="ARBA00047836"/>
    </source>
</evidence>
<comment type="caution">
    <text evidence="16">The sequence shown here is derived from an EMBL/GenBank/DDBJ whole genome shotgun (WGS) entry which is preliminary data.</text>
</comment>
<dbReference type="PROSITE" id="PS00665">
    <property type="entry name" value="DHDPS_1"/>
    <property type="match status" value="1"/>
</dbReference>
<evidence type="ECO:0000313" key="17">
    <source>
        <dbReference type="Proteomes" id="UP000037175"/>
    </source>
</evidence>
<keyword evidence="8 12" id="KW-0457">Lysine biosynthesis</keyword>
<dbReference type="Pfam" id="PF00701">
    <property type="entry name" value="DHDPS"/>
    <property type="match status" value="1"/>
</dbReference>
<dbReference type="CDD" id="cd00950">
    <property type="entry name" value="DHDPS"/>
    <property type="match status" value="1"/>
</dbReference>
<feature type="active site" description="Schiff-base intermediate with substrate" evidence="12 14">
    <location>
        <position position="156"/>
    </location>
</feature>
<reference evidence="17" key="1">
    <citation type="submission" date="2015-07" db="EMBL/GenBank/DDBJ databases">
        <title>Complete Genome of Thermincola ferriacetica strain Z-0001T.</title>
        <authorList>
            <person name="Lusk B."/>
            <person name="Badalamenti J.P."/>
            <person name="Parameswaran P."/>
            <person name="Bond D.R."/>
            <person name="Torres C.I."/>
        </authorList>
    </citation>
    <scope>NUCLEOTIDE SEQUENCE [LARGE SCALE GENOMIC DNA]</scope>
    <source>
        <strain evidence="17">Z-0001</strain>
    </source>
</reference>
<comment type="function">
    <text evidence="1 12">Catalyzes the condensation of (S)-aspartate-beta-semialdehyde [(S)-ASA] and pyruvate to 4-hydroxy-tetrahydrodipicolinate (HTPA).</text>
</comment>
<dbReference type="Proteomes" id="UP000037175">
    <property type="component" value="Unassembled WGS sequence"/>
</dbReference>
<name>A0A0L6W1H4_9FIRM</name>
<dbReference type="AlphaFoldDB" id="A0A0L6W1H4"/>
<dbReference type="NCBIfam" id="TIGR00674">
    <property type="entry name" value="dapA"/>
    <property type="match status" value="1"/>
</dbReference>
<dbReference type="InterPro" id="IPR020625">
    <property type="entry name" value="Schiff_base-form_aldolases_AS"/>
</dbReference>
<dbReference type="HAMAP" id="MF_00418">
    <property type="entry name" value="DapA"/>
    <property type="match status" value="1"/>
</dbReference>
<dbReference type="EC" id="4.3.3.7" evidence="4 12"/>
<keyword evidence="5 12" id="KW-0963">Cytoplasm</keyword>
<comment type="caution">
    <text evidence="12">Was originally thought to be a dihydrodipicolinate synthase (DHDPS), catalyzing the condensation of (S)-aspartate-beta-semialdehyde [(S)-ASA] and pyruvate to dihydrodipicolinate (DHDP). However, it was shown in E.coli that the product of the enzymatic reaction is not dihydrodipicolinate but in fact (4S)-4-hydroxy-2,3,4,5-tetrahydro-(2S)-dipicolinic acid (HTPA), and that the consecutive dehydration reaction leading to DHDP is not spontaneous but catalyzed by DapB.</text>
</comment>